<gene>
    <name evidence="2" type="ORF">HPHI1048_LOCUS20572</name>
</gene>
<dbReference type="PROSITE" id="PS50112">
    <property type="entry name" value="PAS"/>
    <property type="match status" value="1"/>
</dbReference>
<dbReference type="AlphaFoldDB" id="A0A7S0F3E6"/>
<feature type="domain" description="PAS" evidence="1">
    <location>
        <begin position="1"/>
        <end position="29"/>
    </location>
</feature>
<name>A0A7S0F3E6_9CRYP</name>
<dbReference type="InterPro" id="IPR035965">
    <property type="entry name" value="PAS-like_dom_sf"/>
</dbReference>
<dbReference type="InterPro" id="IPR000014">
    <property type="entry name" value="PAS"/>
</dbReference>
<sequence length="362" mass="40383">MSRNGSPIVYASAQMNQLFGFEDTELLGQPWTILCGDETDVDDMRTLESAVYSTEECSRCLVCQKQTGERFWNHIYLEPGSMFSVPFTCLSCHDVTHLVEGQATDGSIDIAAEASRIQSIQMSTVKTALNIMKALVMASREGDELENGQEPDSHASEAMQAIKTSLTNNNFEEIRRLLLDTDGAIASAMELRASFSLVINDNGQERTVTVHQGNALHYAVCRSAFYAAVALMIAAPDLITAECHWNEEGADDGDDQSPMNRLRRFSPVQLANRYGEFFEETNADLSQLYFAVASVMQYFEQLTDKMDFMSGETPMQRLRSIQISGDYVLVELMRLASSAIIEEEEVGTGRSGPQRFVRSRRH</sequence>
<dbReference type="SUPFAM" id="SSF55785">
    <property type="entry name" value="PYP-like sensor domain (PAS domain)"/>
    <property type="match status" value="1"/>
</dbReference>
<dbReference type="Gene3D" id="3.30.450.20">
    <property type="entry name" value="PAS domain"/>
    <property type="match status" value="1"/>
</dbReference>
<evidence type="ECO:0000313" key="2">
    <source>
        <dbReference type="EMBL" id="CAD8502665.1"/>
    </source>
</evidence>
<dbReference type="CDD" id="cd00130">
    <property type="entry name" value="PAS"/>
    <property type="match status" value="1"/>
</dbReference>
<accession>A0A7S0F3E6</accession>
<dbReference type="EMBL" id="HBEO01030328">
    <property type="protein sequence ID" value="CAD8502665.1"/>
    <property type="molecule type" value="Transcribed_RNA"/>
</dbReference>
<dbReference type="Pfam" id="PF13426">
    <property type="entry name" value="PAS_9"/>
    <property type="match status" value="1"/>
</dbReference>
<protein>
    <recommendedName>
        <fullName evidence="1">PAS domain-containing protein</fullName>
    </recommendedName>
</protein>
<reference evidence="2" key="1">
    <citation type="submission" date="2021-01" db="EMBL/GenBank/DDBJ databases">
        <authorList>
            <person name="Corre E."/>
            <person name="Pelletier E."/>
            <person name="Niang G."/>
            <person name="Scheremetjew M."/>
            <person name="Finn R."/>
            <person name="Kale V."/>
            <person name="Holt S."/>
            <person name="Cochrane G."/>
            <person name="Meng A."/>
            <person name="Brown T."/>
            <person name="Cohen L."/>
        </authorList>
    </citation>
    <scope>NUCLEOTIDE SEQUENCE</scope>
    <source>
        <strain evidence="2">CCMP325</strain>
    </source>
</reference>
<proteinExistence type="predicted"/>
<evidence type="ECO:0000259" key="1">
    <source>
        <dbReference type="PROSITE" id="PS50112"/>
    </source>
</evidence>
<organism evidence="2">
    <name type="scientific">Hanusia phi</name>
    <dbReference type="NCBI Taxonomy" id="3032"/>
    <lineage>
        <taxon>Eukaryota</taxon>
        <taxon>Cryptophyceae</taxon>
        <taxon>Pyrenomonadales</taxon>
        <taxon>Geminigeraceae</taxon>
        <taxon>Hanusia</taxon>
    </lineage>
</organism>